<evidence type="ECO:0000256" key="1">
    <source>
        <dbReference type="ARBA" id="ARBA00004141"/>
    </source>
</evidence>
<feature type="transmembrane region" description="Helical" evidence="5">
    <location>
        <begin position="72"/>
        <end position="92"/>
    </location>
</feature>
<feature type="transmembrane region" description="Helical" evidence="5">
    <location>
        <begin position="98"/>
        <end position="118"/>
    </location>
</feature>
<evidence type="ECO:0000256" key="2">
    <source>
        <dbReference type="ARBA" id="ARBA00022692"/>
    </source>
</evidence>
<sequence length="349" mass="38164">MATLVMALIQIQAGTAFCFSGVTLPQMTDAATEDLFLDPHQAALFGSLVNLGAVAGTCLSWPLLVRLGQRKTLLVGLPFSLLAWFTLAFSPTTWLLQMARFILGLTMSMLTPAANLYLLEISHRKIRGRLLGTMTLSRNLGGLVVTLIGSLPLSWRQVGLLCSIFSVLPILGVFFLPNSPRWLITQNRMDEAHSALVFFRKTTYDPLPELHDITEQAEIKTCSGGSGELLPTNCRAAGLSLLTCLLMLGGFTSSHTYYMTVAALGHEGAFWLFSISSILLVIVAILGLQETRGRTLEDISTPRLKAKHSMRLSGTQFKAKQSDHMHKISMNSCSVWSVTLPGTKKPRVI</sequence>
<keyword evidence="2 5" id="KW-0812">Transmembrane</keyword>
<comment type="caution">
    <text evidence="8">The sequence shown here is derived from an EMBL/GenBank/DDBJ whole genome shotgun (WGS) entry which is preliminary data.</text>
</comment>
<dbReference type="InterPro" id="IPR005828">
    <property type="entry name" value="MFS_sugar_transport-like"/>
</dbReference>
<feature type="transmembrane region" description="Helical" evidence="5">
    <location>
        <begin position="42"/>
        <end position="65"/>
    </location>
</feature>
<dbReference type="InterPro" id="IPR036259">
    <property type="entry name" value="MFS_trans_sf"/>
</dbReference>
<feature type="transmembrane region" description="Helical" evidence="5">
    <location>
        <begin position="157"/>
        <end position="176"/>
    </location>
</feature>
<name>A0AAW0SQM1_SCYPA</name>
<dbReference type="Pfam" id="PF00083">
    <property type="entry name" value="Sugar_tr"/>
    <property type="match status" value="2"/>
</dbReference>
<feature type="chain" id="PRO_5043329078" description="Major facilitator superfamily (MFS) profile domain-containing protein" evidence="6">
    <location>
        <begin position="17"/>
        <end position="349"/>
    </location>
</feature>
<gene>
    <name evidence="8" type="ORF">O3P69_013971</name>
</gene>
<dbReference type="AlphaFoldDB" id="A0AAW0SQM1"/>
<proteinExistence type="predicted"/>
<feature type="transmembrane region" description="Helical" evidence="5">
    <location>
        <begin position="270"/>
        <end position="288"/>
    </location>
</feature>
<evidence type="ECO:0000313" key="9">
    <source>
        <dbReference type="Proteomes" id="UP001487740"/>
    </source>
</evidence>
<dbReference type="PROSITE" id="PS50850">
    <property type="entry name" value="MFS"/>
    <property type="match status" value="1"/>
</dbReference>
<reference evidence="8 9" key="1">
    <citation type="submission" date="2023-03" db="EMBL/GenBank/DDBJ databases">
        <title>High-quality genome of Scylla paramamosain provides insights in environmental adaptation.</title>
        <authorList>
            <person name="Zhang L."/>
        </authorList>
    </citation>
    <scope>NUCLEOTIDE SEQUENCE [LARGE SCALE GENOMIC DNA]</scope>
    <source>
        <strain evidence="8">LZ_2023a</strain>
        <tissue evidence="8">Muscle</tissue>
    </source>
</reference>
<dbReference type="GO" id="GO:0022857">
    <property type="term" value="F:transmembrane transporter activity"/>
    <property type="evidence" value="ECO:0007669"/>
    <property type="project" value="InterPro"/>
</dbReference>
<accession>A0AAW0SQM1</accession>
<dbReference type="EMBL" id="JARAKH010000047">
    <property type="protein sequence ID" value="KAK8377689.1"/>
    <property type="molecule type" value="Genomic_DNA"/>
</dbReference>
<protein>
    <recommendedName>
        <fullName evidence="7">Major facilitator superfamily (MFS) profile domain-containing protein</fullName>
    </recommendedName>
</protein>
<dbReference type="SUPFAM" id="SSF103473">
    <property type="entry name" value="MFS general substrate transporter"/>
    <property type="match status" value="2"/>
</dbReference>
<evidence type="ECO:0000256" key="3">
    <source>
        <dbReference type="ARBA" id="ARBA00022989"/>
    </source>
</evidence>
<comment type="subcellular location">
    <subcellularLocation>
        <location evidence="1">Membrane</location>
        <topology evidence="1">Multi-pass membrane protein</topology>
    </subcellularLocation>
</comment>
<keyword evidence="3 5" id="KW-1133">Transmembrane helix</keyword>
<evidence type="ECO:0000256" key="4">
    <source>
        <dbReference type="ARBA" id="ARBA00023136"/>
    </source>
</evidence>
<dbReference type="Gene3D" id="1.20.1250.20">
    <property type="entry name" value="MFS general substrate transporter like domains"/>
    <property type="match status" value="2"/>
</dbReference>
<evidence type="ECO:0000313" key="8">
    <source>
        <dbReference type="EMBL" id="KAK8377689.1"/>
    </source>
</evidence>
<keyword evidence="6" id="KW-0732">Signal</keyword>
<evidence type="ECO:0000259" key="7">
    <source>
        <dbReference type="PROSITE" id="PS50850"/>
    </source>
</evidence>
<dbReference type="PANTHER" id="PTHR48021">
    <property type="match status" value="1"/>
</dbReference>
<evidence type="ECO:0000256" key="6">
    <source>
        <dbReference type="SAM" id="SignalP"/>
    </source>
</evidence>
<keyword evidence="9" id="KW-1185">Reference proteome</keyword>
<dbReference type="PANTHER" id="PTHR48021:SF1">
    <property type="entry name" value="GH07001P-RELATED"/>
    <property type="match status" value="1"/>
</dbReference>
<dbReference type="Proteomes" id="UP001487740">
    <property type="component" value="Unassembled WGS sequence"/>
</dbReference>
<dbReference type="GO" id="GO:0016020">
    <property type="term" value="C:membrane"/>
    <property type="evidence" value="ECO:0007669"/>
    <property type="project" value="UniProtKB-SubCell"/>
</dbReference>
<feature type="domain" description="Major facilitator superfamily (MFS) profile" evidence="7">
    <location>
        <begin position="1"/>
        <end position="349"/>
    </location>
</feature>
<feature type="transmembrane region" description="Helical" evidence="5">
    <location>
        <begin position="130"/>
        <end position="151"/>
    </location>
</feature>
<evidence type="ECO:0000256" key="5">
    <source>
        <dbReference type="SAM" id="Phobius"/>
    </source>
</evidence>
<dbReference type="InterPro" id="IPR020846">
    <property type="entry name" value="MFS_dom"/>
</dbReference>
<feature type="transmembrane region" description="Helical" evidence="5">
    <location>
        <begin position="236"/>
        <end position="258"/>
    </location>
</feature>
<feature type="signal peptide" evidence="6">
    <location>
        <begin position="1"/>
        <end position="16"/>
    </location>
</feature>
<dbReference type="InterPro" id="IPR050549">
    <property type="entry name" value="MFS_Trehalose_Transporter"/>
</dbReference>
<organism evidence="8 9">
    <name type="scientific">Scylla paramamosain</name>
    <name type="common">Mud crab</name>
    <dbReference type="NCBI Taxonomy" id="85552"/>
    <lineage>
        <taxon>Eukaryota</taxon>
        <taxon>Metazoa</taxon>
        <taxon>Ecdysozoa</taxon>
        <taxon>Arthropoda</taxon>
        <taxon>Crustacea</taxon>
        <taxon>Multicrustacea</taxon>
        <taxon>Malacostraca</taxon>
        <taxon>Eumalacostraca</taxon>
        <taxon>Eucarida</taxon>
        <taxon>Decapoda</taxon>
        <taxon>Pleocyemata</taxon>
        <taxon>Brachyura</taxon>
        <taxon>Eubrachyura</taxon>
        <taxon>Portunoidea</taxon>
        <taxon>Portunidae</taxon>
        <taxon>Portuninae</taxon>
        <taxon>Scylla</taxon>
    </lineage>
</organism>
<keyword evidence="4 5" id="KW-0472">Membrane</keyword>